<evidence type="ECO:0000313" key="2">
    <source>
        <dbReference type="Proteomes" id="UP000295578"/>
    </source>
</evidence>
<gene>
    <name evidence="1" type="ORF">E1293_02220</name>
</gene>
<evidence type="ECO:0000313" key="1">
    <source>
        <dbReference type="EMBL" id="TDD91421.1"/>
    </source>
</evidence>
<sequence>MDRPGGIDRGTLAGHIAGDVDRVAPLLARILLVRAVLNVRHHRSGHSLWVAKDMAADCRDELEEAGAATRNLARVLAPTHKVDRDLTPAITATDRLSSAVRSEGDAYARYSLATDPDIAIDRERADKRGDEWEAERGSVRDAQRALPADLGSGQSGSLLLDRALDRVFERGMYYQARHYLFSREPERAWRRRVAGVLHDAACVRLARGNEAAAGDLAALVRTGRRALDGTAPSTWARQAAIRLEEIGGPVFAGREPATADKATAIRLLALCLAGESENSAVGDPFRSVVIGITLLESDTD</sequence>
<organism evidence="1 2">
    <name type="scientific">Actinomadura darangshiensis</name>
    <dbReference type="NCBI Taxonomy" id="705336"/>
    <lineage>
        <taxon>Bacteria</taxon>
        <taxon>Bacillati</taxon>
        <taxon>Actinomycetota</taxon>
        <taxon>Actinomycetes</taxon>
        <taxon>Streptosporangiales</taxon>
        <taxon>Thermomonosporaceae</taxon>
        <taxon>Actinomadura</taxon>
    </lineage>
</organism>
<keyword evidence="2" id="KW-1185">Reference proteome</keyword>
<dbReference type="OrthoDB" id="3463453at2"/>
<protein>
    <submittedName>
        <fullName evidence="1">Uncharacterized protein</fullName>
    </submittedName>
</protein>
<accession>A0A4R5BWB2</accession>
<proteinExistence type="predicted"/>
<comment type="caution">
    <text evidence="1">The sequence shown here is derived from an EMBL/GenBank/DDBJ whole genome shotgun (WGS) entry which is preliminary data.</text>
</comment>
<dbReference type="Proteomes" id="UP000295578">
    <property type="component" value="Unassembled WGS sequence"/>
</dbReference>
<dbReference type="EMBL" id="SMKY01000005">
    <property type="protein sequence ID" value="TDD91421.1"/>
    <property type="molecule type" value="Genomic_DNA"/>
</dbReference>
<dbReference type="AlphaFoldDB" id="A0A4R5BWB2"/>
<reference evidence="1 2" key="1">
    <citation type="submission" date="2019-03" db="EMBL/GenBank/DDBJ databases">
        <title>Draft genome sequences of novel Actinobacteria.</title>
        <authorList>
            <person name="Sahin N."/>
            <person name="Ay H."/>
            <person name="Saygin H."/>
        </authorList>
    </citation>
    <scope>NUCLEOTIDE SEQUENCE [LARGE SCALE GENOMIC DNA]</scope>
    <source>
        <strain evidence="1 2">DSM 45941</strain>
    </source>
</reference>
<name>A0A4R5BWB2_9ACTN</name>
<dbReference type="RefSeq" id="WP_132193210.1">
    <property type="nucleotide sequence ID" value="NZ_SMKY01000005.1"/>
</dbReference>